<dbReference type="CDD" id="cd17324">
    <property type="entry name" value="MFS_NepI_like"/>
    <property type="match status" value="1"/>
</dbReference>
<dbReference type="KEGG" id="haa:A5892_07080"/>
<keyword evidence="3 6" id="KW-0812">Transmembrane</keyword>
<dbReference type="AlphaFoldDB" id="A0A172YDG3"/>
<evidence type="ECO:0000259" key="7">
    <source>
        <dbReference type="PROSITE" id="PS50850"/>
    </source>
</evidence>
<comment type="subcellular location">
    <subcellularLocation>
        <location evidence="1">Cell membrane</location>
        <topology evidence="1">Multi-pass membrane protein</topology>
    </subcellularLocation>
</comment>
<dbReference type="PROSITE" id="PS50850">
    <property type="entry name" value="MFS"/>
    <property type="match status" value="1"/>
</dbReference>
<keyword evidence="2" id="KW-1003">Cell membrane</keyword>
<dbReference type="Gene3D" id="1.20.1250.20">
    <property type="entry name" value="MFS general substrate transporter like domains"/>
    <property type="match status" value="1"/>
</dbReference>
<feature type="transmembrane region" description="Helical" evidence="6">
    <location>
        <begin position="71"/>
        <end position="89"/>
    </location>
</feature>
<feature type="transmembrane region" description="Helical" evidence="6">
    <location>
        <begin position="160"/>
        <end position="180"/>
    </location>
</feature>
<feature type="transmembrane region" description="Helical" evidence="6">
    <location>
        <begin position="128"/>
        <end position="148"/>
    </location>
</feature>
<feature type="transmembrane region" description="Helical" evidence="6">
    <location>
        <begin position="355"/>
        <end position="375"/>
    </location>
</feature>
<dbReference type="SUPFAM" id="SSF103473">
    <property type="entry name" value="MFS general substrate transporter"/>
    <property type="match status" value="1"/>
</dbReference>
<dbReference type="InterPro" id="IPR050189">
    <property type="entry name" value="MFS_Efflux_Transporters"/>
</dbReference>
<evidence type="ECO:0000256" key="2">
    <source>
        <dbReference type="ARBA" id="ARBA00022475"/>
    </source>
</evidence>
<feature type="domain" description="Major facilitator superfamily (MFS) profile" evidence="7">
    <location>
        <begin position="6"/>
        <end position="381"/>
    </location>
</feature>
<feature type="transmembrane region" description="Helical" evidence="6">
    <location>
        <begin position="101"/>
        <end position="121"/>
    </location>
</feature>
<dbReference type="PANTHER" id="PTHR43124">
    <property type="entry name" value="PURINE EFFLUX PUMP PBUE"/>
    <property type="match status" value="1"/>
</dbReference>
<dbReference type="GO" id="GO:0022857">
    <property type="term" value="F:transmembrane transporter activity"/>
    <property type="evidence" value="ECO:0007669"/>
    <property type="project" value="InterPro"/>
</dbReference>
<feature type="transmembrane region" description="Helical" evidence="6">
    <location>
        <begin position="292"/>
        <end position="313"/>
    </location>
</feature>
<name>A0A172YDG3_9GAMM</name>
<evidence type="ECO:0000256" key="1">
    <source>
        <dbReference type="ARBA" id="ARBA00004651"/>
    </source>
</evidence>
<feature type="transmembrane region" description="Helical" evidence="6">
    <location>
        <begin position="325"/>
        <end position="349"/>
    </location>
</feature>
<evidence type="ECO:0000256" key="3">
    <source>
        <dbReference type="ARBA" id="ARBA00022692"/>
    </source>
</evidence>
<evidence type="ECO:0000313" key="9">
    <source>
        <dbReference type="Proteomes" id="UP000077875"/>
    </source>
</evidence>
<dbReference type="InterPro" id="IPR011701">
    <property type="entry name" value="MFS"/>
</dbReference>
<dbReference type="EMBL" id="CP015243">
    <property type="protein sequence ID" value="ANF57254.1"/>
    <property type="molecule type" value="Genomic_DNA"/>
</dbReference>
<sequence length="391" mass="40003">MKPNWGLLALAIGAFAIGVTEFGPMGLLPVIASDLNVSIPAAGMVVSAYAFGVMVAAPLVTLSTSRVSRRALLMAMSAIFILGSTWSAVSTSYEMLILSRVFTSINHGAFFGVGSIVAAGLAPPGRRAAAVATMFMGLTLANIIGVPAATWAGEHLGWRAVFWAIAAIGVVQLIGVRVALPDIPGSKTTNVRSELRVLMQKNVLTPLLLTVMSNSAVFTVLTYIAPIFQAEAAASVNVVMVMLLIAGIGMTVGSWLGGKFADLSVDRTITGSLLINVLMLGAFAVFMSNIYVSAVIIFAWGAASFALIPPIQVRIMSAASGAPSLASAVNIGAFNLGNAIGAVVGGWVIGANLGYPAVASTGAAIAIISLIIAVLSRGDNSSVDAGQFIGH</sequence>
<gene>
    <name evidence="8" type="ORF">A5892_07080</name>
</gene>
<dbReference type="Proteomes" id="UP000077875">
    <property type="component" value="Chromosome"/>
</dbReference>
<feature type="transmembrane region" description="Helical" evidence="6">
    <location>
        <begin position="201"/>
        <end position="228"/>
    </location>
</feature>
<dbReference type="PANTHER" id="PTHR43124:SF8">
    <property type="entry name" value="INNER MEMBRANE TRANSPORT PROTEIN YDHP"/>
    <property type="match status" value="1"/>
</dbReference>
<evidence type="ECO:0000256" key="4">
    <source>
        <dbReference type="ARBA" id="ARBA00022989"/>
    </source>
</evidence>
<feature type="transmembrane region" description="Helical" evidence="6">
    <location>
        <begin position="234"/>
        <end position="256"/>
    </location>
</feature>
<dbReference type="Pfam" id="PF07690">
    <property type="entry name" value="MFS_1"/>
    <property type="match status" value="1"/>
</dbReference>
<reference evidence="8 9" key="1">
    <citation type="submission" date="2016-04" db="EMBL/GenBank/DDBJ databases">
        <title>Complete Genome Sequence of Halotalea alkalilenta IHB B 13600.</title>
        <authorList>
            <person name="Swarnkar M.K."/>
            <person name="Sharma A."/>
            <person name="Kaushal K."/>
            <person name="Soni R."/>
            <person name="Rana S."/>
            <person name="Singh A.K."/>
            <person name="Gulati A."/>
        </authorList>
    </citation>
    <scope>NUCLEOTIDE SEQUENCE [LARGE SCALE GENOMIC DNA]</scope>
    <source>
        <strain evidence="8 9">IHB B 13600</strain>
    </source>
</reference>
<dbReference type="InterPro" id="IPR020846">
    <property type="entry name" value="MFS_dom"/>
</dbReference>
<keyword evidence="5 6" id="KW-0472">Membrane</keyword>
<feature type="transmembrane region" description="Helical" evidence="6">
    <location>
        <begin position="38"/>
        <end position="59"/>
    </location>
</feature>
<proteinExistence type="predicted"/>
<keyword evidence="9" id="KW-1185">Reference proteome</keyword>
<accession>A0A172YDG3</accession>
<feature type="transmembrane region" description="Helical" evidence="6">
    <location>
        <begin position="268"/>
        <end position="286"/>
    </location>
</feature>
<keyword evidence="4 6" id="KW-1133">Transmembrane helix</keyword>
<dbReference type="RefSeq" id="WP_064122210.1">
    <property type="nucleotide sequence ID" value="NZ_CP015243.1"/>
</dbReference>
<dbReference type="GO" id="GO:0005886">
    <property type="term" value="C:plasma membrane"/>
    <property type="evidence" value="ECO:0007669"/>
    <property type="project" value="UniProtKB-SubCell"/>
</dbReference>
<evidence type="ECO:0000256" key="6">
    <source>
        <dbReference type="SAM" id="Phobius"/>
    </source>
</evidence>
<dbReference type="InterPro" id="IPR036259">
    <property type="entry name" value="MFS_trans_sf"/>
</dbReference>
<evidence type="ECO:0000313" key="8">
    <source>
        <dbReference type="EMBL" id="ANF57254.1"/>
    </source>
</evidence>
<organism evidence="8 9">
    <name type="scientific">Halotalea alkalilenta</name>
    <dbReference type="NCBI Taxonomy" id="376489"/>
    <lineage>
        <taxon>Bacteria</taxon>
        <taxon>Pseudomonadati</taxon>
        <taxon>Pseudomonadota</taxon>
        <taxon>Gammaproteobacteria</taxon>
        <taxon>Oceanospirillales</taxon>
        <taxon>Halomonadaceae</taxon>
        <taxon>Halotalea</taxon>
    </lineage>
</organism>
<evidence type="ECO:0000256" key="5">
    <source>
        <dbReference type="ARBA" id="ARBA00023136"/>
    </source>
</evidence>
<protein>
    <submittedName>
        <fullName evidence="8">MFS transporter</fullName>
    </submittedName>
</protein>